<dbReference type="GO" id="GO:0005778">
    <property type="term" value="C:peroxisomal membrane"/>
    <property type="evidence" value="ECO:0007669"/>
    <property type="project" value="TreeGrafter"/>
</dbReference>
<dbReference type="PROSITE" id="PS50065">
    <property type="entry name" value="HMG_COA_REDUCTASE_4"/>
    <property type="match status" value="1"/>
</dbReference>
<dbReference type="PRINTS" id="PR00071">
    <property type="entry name" value="HMGCOARDTASE"/>
</dbReference>
<dbReference type="Gene3D" id="3.30.70.420">
    <property type="entry name" value="Hydroxymethylglutaryl-CoA reductase, class I/II, NAD/NADP-binding domain"/>
    <property type="match status" value="1"/>
</dbReference>
<dbReference type="GO" id="GO:0005789">
    <property type="term" value="C:endoplasmic reticulum membrane"/>
    <property type="evidence" value="ECO:0007669"/>
    <property type="project" value="TreeGrafter"/>
</dbReference>
<dbReference type="GO" id="GO:0004420">
    <property type="term" value="F:hydroxymethylglutaryl-CoA reductase (NADPH) activity"/>
    <property type="evidence" value="ECO:0007669"/>
    <property type="project" value="InterPro"/>
</dbReference>
<dbReference type="InterPro" id="IPR023282">
    <property type="entry name" value="HMG_CoA_Rdtase_N"/>
</dbReference>
<dbReference type="InterPro" id="IPR009029">
    <property type="entry name" value="HMG_CoA_Rdtase_sub-bd_dom_sf"/>
</dbReference>
<evidence type="ECO:0000313" key="3">
    <source>
        <dbReference type="EMBL" id="EKM48817.1"/>
    </source>
</evidence>
<dbReference type="GO" id="GO:0006696">
    <property type="term" value="P:ergosterol biosynthetic process"/>
    <property type="evidence" value="ECO:0007669"/>
    <property type="project" value="TreeGrafter"/>
</dbReference>
<dbReference type="SUPFAM" id="SSF55035">
    <property type="entry name" value="NAD-binding domain of HMG-CoA reductase"/>
    <property type="match status" value="1"/>
</dbReference>
<dbReference type="HOGENOM" id="CLU_739886_0_0_1"/>
<evidence type="ECO:0008006" key="5">
    <source>
        <dbReference type="Google" id="ProtNLM"/>
    </source>
</evidence>
<gene>
    <name evidence="3" type="ORF">PHACADRAFT_202359</name>
</gene>
<dbReference type="GeneID" id="18911855"/>
<dbReference type="Gene3D" id="3.90.770.10">
    <property type="entry name" value="3-hydroxy-3-methylglutaryl-coenzyme A Reductase, Chain A, domain 2"/>
    <property type="match status" value="1"/>
</dbReference>
<dbReference type="Gene3D" id="1.10.3270.10">
    <property type="entry name" value="HMGR, N-terminal domain"/>
    <property type="match status" value="1"/>
</dbReference>
<dbReference type="GO" id="GO:0015936">
    <property type="term" value="P:coenzyme A metabolic process"/>
    <property type="evidence" value="ECO:0007669"/>
    <property type="project" value="InterPro"/>
</dbReference>
<comment type="similarity">
    <text evidence="1">Belongs to the HMG-CoA reductase family.</text>
</comment>
<dbReference type="InterPro" id="IPR023074">
    <property type="entry name" value="HMG_CoA_Rdtase_cat_sf"/>
</dbReference>
<organism evidence="3 4">
    <name type="scientific">Phanerochaete carnosa (strain HHB-10118-sp)</name>
    <name type="common">White-rot fungus</name>
    <name type="synonym">Peniophora carnosa</name>
    <dbReference type="NCBI Taxonomy" id="650164"/>
    <lineage>
        <taxon>Eukaryota</taxon>
        <taxon>Fungi</taxon>
        <taxon>Dikarya</taxon>
        <taxon>Basidiomycota</taxon>
        <taxon>Agaricomycotina</taxon>
        <taxon>Agaricomycetes</taxon>
        <taxon>Polyporales</taxon>
        <taxon>Phanerochaetaceae</taxon>
        <taxon>Phanerochaete</taxon>
    </lineage>
</organism>
<dbReference type="PANTHER" id="PTHR10572:SF24">
    <property type="entry name" value="3-HYDROXY-3-METHYLGLUTARYL-COENZYME A REDUCTASE"/>
    <property type="match status" value="1"/>
</dbReference>
<keyword evidence="2" id="KW-0560">Oxidoreductase</keyword>
<dbReference type="RefSeq" id="XP_007402633.1">
    <property type="nucleotide sequence ID" value="XM_007402571.1"/>
</dbReference>
<dbReference type="InterPro" id="IPR002202">
    <property type="entry name" value="HMG_CoA_Rdtase"/>
</dbReference>
<evidence type="ECO:0000313" key="4">
    <source>
        <dbReference type="Proteomes" id="UP000008370"/>
    </source>
</evidence>
<name>K5WF97_PHACS</name>
<dbReference type="AlphaFoldDB" id="K5WF97"/>
<dbReference type="EMBL" id="JH930712">
    <property type="protein sequence ID" value="EKM48817.1"/>
    <property type="molecule type" value="Genomic_DNA"/>
</dbReference>
<accession>K5WF97</accession>
<dbReference type="InParanoid" id="K5WF97"/>
<evidence type="ECO:0000256" key="2">
    <source>
        <dbReference type="ARBA" id="ARBA00023002"/>
    </source>
</evidence>
<dbReference type="Pfam" id="PF00368">
    <property type="entry name" value="HMG-CoA_red"/>
    <property type="match status" value="1"/>
</dbReference>
<dbReference type="SUPFAM" id="SSF56542">
    <property type="entry name" value="Substrate-binding domain of HMG-CoA reductase"/>
    <property type="match status" value="1"/>
</dbReference>
<keyword evidence="4" id="KW-1185">Reference proteome</keyword>
<evidence type="ECO:0000256" key="1">
    <source>
        <dbReference type="ARBA" id="ARBA00007661"/>
    </source>
</evidence>
<reference evidence="3 4" key="1">
    <citation type="journal article" date="2012" name="BMC Genomics">
        <title>Comparative genomics of the white-rot fungi, Phanerochaete carnosa and P. chrysosporium, to elucidate the genetic basis of the distinct wood types they colonize.</title>
        <authorList>
            <person name="Suzuki H."/>
            <person name="MacDonald J."/>
            <person name="Syed K."/>
            <person name="Salamov A."/>
            <person name="Hori C."/>
            <person name="Aerts A."/>
            <person name="Henrissat B."/>
            <person name="Wiebenga A."/>
            <person name="vanKuyk P.A."/>
            <person name="Barry K."/>
            <person name="Lindquist E."/>
            <person name="LaButti K."/>
            <person name="Lapidus A."/>
            <person name="Lucas S."/>
            <person name="Coutinho P."/>
            <person name="Gong Y."/>
            <person name="Samejima M."/>
            <person name="Mahadevan R."/>
            <person name="Abou-Zaid M."/>
            <person name="de Vries R.P."/>
            <person name="Igarashi K."/>
            <person name="Yadav J.S."/>
            <person name="Grigoriev I.V."/>
            <person name="Master E.R."/>
        </authorList>
    </citation>
    <scope>NUCLEOTIDE SEQUENCE [LARGE SCALE GENOMIC DNA]</scope>
    <source>
        <strain evidence="3 4">HHB-10118-sp</strain>
    </source>
</reference>
<dbReference type="Proteomes" id="UP000008370">
    <property type="component" value="Unassembled WGS sequence"/>
</dbReference>
<dbReference type="GO" id="GO:0008299">
    <property type="term" value="P:isoprenoid biosynthetic process"/>
    <property type="evidence" value="ECO:0007669"/>
    <property type="project" value="TreeGrafter"/>
</dbReference>
<dbReference type="InterPro" id="IPR009023">
    <property type="entry name" value="HMG_CoA_Rdtase_NAD(P)-bd_sf"/>
</dbReference>
<dbReference type="STRING" id="650164.K5WF97"/>
<dbReference type="PANTHER" id="PTHR10572">
    <property type="entry name" value="3-HYDROXY-3-METHYLGLUTARYL-COENZYME A REDUCTASE"/>
    <property type="match status" value="1"/>
</dbReference>
<protein>
    <recommendedName>
        <fullName evidence="5">Hydroxymethylglutaryl-CoA reductase (NADPH)</fullName>
    </recommendedName>
</protein>
<dbReference type="OrthoDB" id="310654at2759"/>
<sequence length="374" mass="41265">MLSIGLVVTTPSTPVLELDSPSALLDGPAREHKLSILNIPVDLITVVAKLEREHFLIEADGSRPAFTSLSLLMDEEVILLVHNGKIAAHALEKMLGDFDRVITIRRALIFECLHIIGYMRISLGIAGPLKVNGERHPVLMATAEGALAASTSHGCKALNSGEGDTTIVTYDGMIREPAIDLPNNVQAAAARVWIENSEGHAIAKEAFESTLPLRYAPERQVCHGRSHVARSVQRPALATRWSVKRAMAGRTLYIRFTARIDDAMGTNMVSKARSSRRSRLIRSATSYVPYNPEIWKDLLALTGALEQSLLDNFALIRPAYLSEEDARRRPCAAALRRRHLACYTYDPRAQTDRRRRHGRRAGGVLSAGFKLRAL</sequence>
<proteinExistence type="inferred from homology"/>
<dbReference type="KEGG" id="pco:PHACADRAFT_202359"/>